<reference evidence="11" key="1">
    <citation type="submission" date="2016-10" db="EMBL/GenBank/DDBJ databases">
        <authorList>
            <person name="Varghese N."/>
            <person name="Submissions S."/>
        </authorList>
    </citation>
    <scope>NUCLEOTIDE SEQUENCE [LARGE SCALE GENOMIC DNA]</scope>
    <source>
        <strain evidence="11">ATCC 43811</strain>
    </source>
</reference>
<dbReference type="RefSeq" id="WP_092318581.1">
    <property type="nucleotide sequence ID" value="NZ_FOKY01000002.1"/>
</dbReference>
<dbReference type="GO" id="GO:0141197">
    <property type="term" value="F:4-hydroxy-3-methylbut-2-enyl-diphosphate synthase activity (flavodoxin)"/>
    <property type="evidence" value="ECO:0007669"/>
    <property type="project" value="UniProtKB-EC"/>
</dbReference>
<dbReference type="InterPro" id="IPR011005">
    <property type="entry name" value="Dihydropteroate_synth-like_sf"/>
</dbReference>
<keyword evidence="11" id="KW-1185">Reference proteome</keyword>
<evidence type="ECO:0000256" key="2">
    <source>
        <dbReference type="ARBA" id="ARBA00022723"/>
    </source>
</evidence>
<dbReference type="PIRSF" id="PIRSF004640">
    <property type="entry name" value="IspG"/>
    <property type="match status" value="1"/>
</dbReference>
<evidence type="ECO:0000256" key="3">
    <source>
        <dbReference type="ARBA" id="ARBA00023002"/>
    </source>
</evidence>
<feature type="domain" description="IspG C-terminal" evidence="9">
    <location>
        <begin position="256"/>
        <end position="341"/>
    </location>
</feature>
<evidence type="ECO:0000256" key="4">
    <source>
        <dbReference type="ARBA" id="ARBA00023004"/>
    </source>
</evidence>
<comment type="cofactor">
    <cofactor evidence="7">
        <name>[4Fe-4S] cluster</name>
        <dbReference type="ChEBI" id="CHEBI:49883"/>
    </cofactor>
    <text evidence="7">Binds 1 [4Fe-4S] cluster.</text>
</comment>
<dbReference type="GO" id="GO:0019288">
    <property type="term" value="P:isopentenyl diphosphate biosynthetic process, methylerythritol 4-phosphate pathway"/>
    <property type="evidence" value="ECO:0007669"/>
    <property type="project" value="UniProtKB-UniRule"/>
</dbReference>
<dbReference type="OrthoDB" id="9803214at2"/>
<feature type="binding site" evidence="7">
    <location>
        <position position="260"/>
    </location>
    <ligand>
        <name>[4Fe-4S] cluster</name>
        <dbReference type="ChEBI" id="CHEBI:49883"/>
    </ligand>
</feature>
<dbReference type="InterPro" id="IPR058578">
    <property type="entry name" value="IspG_TIM"/>
</dbReference>
<keyword evidence="3 7" id="KW-0560">Oxidoreductase</keyword>
<dbReference type="GO" id="GO:0016114">
    <property type="term" value="P:terpenoid biosynthetic process"/>
    <property type="evidence" value="ECO:0007669"/>
    <property type="project" value="InterPro"/>
</dbReference>
<dbReference type="SUPFAM" id="SSF56014">
    <property type="entry name" value="Nitrite and sulphite reductase 4Fe-4S domain-like"/>
    <property type="match status" value="1"/>
</dbReference>
<evidence type="ECO:0000259" key="8">
    <source>
        <dbReference type="Pfam" id="PF04551"/>
    </source>
</evidence>
<dbReference type="InterPro" id="IPR058579">
    <property type="entry name" value="IspG_C"/>
</dbReference>
<dbReference type="STRING" id="34097.SAMN02745150_00653"/>
<proteinExistence type="inferred from homology"/>
<keyword evidence="5 7" id="KW-0411">Iron-sulfur</keyword>
<dbReference type="AlphaFoldDB" id="A0A1I1DLL4"/>
<keyword evidence="1 7" id="KW-0004">4Fe-4S</keyword>
<dbReference type="SUPFAM" id="SSF51717">
    <property type="entry name" value="Dihydropteroate synthetase-like"/>
    <property type="match status" value="1"/>
</dbReference>
<comment type="similarity">
    <text evidence="7">Belongs to the IspG family.</text>
</comment>
<feature type="binding site" evidence="7">
    <location>
        <position position="302"/>
    </location>
    <ligand>
        <name>[4Fe-4S] cluster</name>
        <dbReference type="ChEBI" id="CHEBI:49883"/>
    </ligand>
</feature>
<evidence type="ECO:0000256" key="7">
    <source>
        <dbReference type="HAMAP-Rule" id="MF_00159"/>
    </source>
</evidence>
<evidence type="ECO:0000313" key="10">
    <source>
        <dbReference type="EMBL" id="SFB75781.1"/>
    </source>
</evidence>
<dbReference type="InterPro" id="IPR004588">
    <property type="entry name" value="IspG_bac-typ"/>
</dbReference>
<dbReference type="NCBIfam" id="NF001540">
    <property type="entry name" value="PRK00366.1"/>
    <property type="match status" value="1"/>
</dbReference>
<dbReference type="PANTHER" id="PTHR30454">
    <property type="entry name" value="4-HYDROXY-3-METHYLBUT-2-EN-1-YL DIPHOSPHATE SYNTHASE"/>
    <property type="match status" value="1"/>
</dbReference>
<name>A0A1I1DLL4_BREAD</name>
<dbReference type="Proteomes" id="UP000240042">
    <property type="component" value="Unassembled WGS sequence"/>
</dbReference>
<evidence type="ECO:0000259" key="9">
    <source>
        <dbReference type="Pfam" id="PF26540"/>
    </source>
</evidence>
<keyword evidence="2 7" id="KW-0479">Metal-binding</keyword>
<organism evidence="10 11">
    <name type="scientific">Brevinema andersonii</name>
    <dbReference type="NCBI Taxonomy" id="34097"/>
    <lineage>
        <taxon>Bacteria</taxon>
        <taxon>Pseudomonadati</taxon>
        <taxon>Spirochaetota</taxon>
        <taxon>Spirochaetia</taxon>
        <taxon>Brevinematales</taxon>
        <taxon>Brevinemataceae</taxon>
        <taxon>Brevinema</taxon>
    </lineage>
</organism>
<feature type="binding site" evidence="7">
    <location>
        <position position="263"/>
    </location>
    <ligand>
        <name>[4Fe-4S] cluster</name>
        <dbReference type="ChEBI" id="CHEBI:49883"/>
    </ligand>
</feature>
<dbReference type="InterPro" id="IPR016425">
    <property type="entry name" value="IspG_bac"/>
</dbReference>
<dbReference type="Gene3D" id="3.20.20.20">
    <property type="entry name" value="Dihydropteroate synthase-like"/>
    <property type="match status" value="1"/>
</dbReference>
<keyword evidence="6 7" id="KW-0414">Isoprene biosynthesis</keyword>
<evidence type="ECO:0000256" key="1">
    <source>
        <dbReference type="ARBA" id="ARBA00022485"/>
    </source>
</evidence>
<dbReference type="HAMAP" id="MF_00159">
    <property type="entry name" value="IspG"/>
    <property type="match status" value="1"/>
</dbReference>
<dbReference type="Pfam" id="PF04551">
    <property type="entry name" value="GcpE"/>
    <property type="match status" value="1"/>
</dbReference>
<dbReference type="InterPro" id="IPR045854">
    <property type="entry name" value="NO2/SO3_Rdtase_4Fe4S_sf"/>
</dbReference>
<keyword evidence="4 7" id="KW-0408">Iron</keyword>
<dbReference type="CDD" id="cd00945">
    <property type="entry name" value="Aldolase_Class_I"/>
    <property type="match status" value="1"/>
</dbReference>
<evidence type="ECO:0000313" key="11">
    <source>
        <dbReference type="Proteomes" id="UP000240042"/>
    </source>
</evidence>
<dbReference type="GO" id="GO:0051539">
    <property type="term" value="F:4 iron, 4 sulfur cluster binding"/>
    <property type="evidence" value="ECO:0007669"/>
    <property type="project" value="UniProtKB-UniRule"/>
</dbReference>
<protein>
    <recommendedName>
        <fullName evidence="7">4-hydroxy-3-methylbut-2-en-1-yl diphosphate synthase (flavodoxin)</fullName>
        <ecNumber evidence="7">1.17.7.3</ecNumber>
    </recommendedName>
    <alternativeName>
        <fullName evidence="7">1-hydroxy-2-methyl-2-(E)-butenyl 4-diphosphate synthase</fullName>
    </alternativeName>
</protein>
<accession>A0A1I1DLL4</accession>
<dbReference type="NCBIfam" id="TIGR00612">
    <property type="entry name" value="ispG_gcpE"/>
    <property type="match status" value="1"/>
</dbReference>
<comment type="pathway">
    <text evidence="7">Isoprenoid biosynthesis; isopentenyl diphosphate biosynthesis via DXP pathway; isopentenyl diphosphate from 1-deoxy-D-xylulose 5-phosphate: step 5/6.</text>
</comment>
<evidence type="ECO:0000256" key="5">
    <source>
        <dbReference type="ARBA" id="ARBA00023014"/>
    </source>
</evidence>
<comment type="function">
    <text evidence="7">Converts 2C-methyl-D-erythritol 2,4-cyclodiphosphate (ME-2,4cPP) into 1-hydroxy-2-methyl-2-(E)-butenyl 4-diphosphate.</text>
</comment>
<dbReference type="EC" id="1.17.7.3" evidence="7"/>
<dbReference type="GO" id="GO:0046429">
    <property type="term" value="F:4-hydroxy-3-methylbut-2-en-1-yl diphosphate synthase activity (ferredoxin)"/>
    <property type="evidence" value="ECO:0007669"/>
    <property type="project" value="UniProtKB-UniRule"/>
</dbReference>
<dbReference type="PANTHER" id="PTHR30454:SF0">
    <property type="entry name" value="4-HYDROXY-3-METHYLBUT-2-EN-1-YL DIPHOSPHATE SYNTHASE (FERREDOXIN), CHLOROPLASTIC"/>
    <property type="match status" value="1"/>
</dbReference>
<dbReference type="GO" id="GO:0005506">
    <property type="term" value="F:iron ion binding"/>
    <property type="evidence" value="ECO:0007669"/>
    <property type="project" value="InterPro"/>
</dbReference>
<dbReference type="UniPathway" id="UPA00056">
    <property type="reaction ID" value="UER00096"/>
</dbReference>
<dbReference type="Pfam" id="PF26540">
    <property type="entry name" value="GcpE_C"/>
    <property type="match status" value="1"/>
</dbReference>
<sequence length="355" mass="38699">MRRLTRSFYIGSTGIGKNHPISIQSMISIPTINIEAVIEQLFRLSSAGCDLVRLGVPDEASAKALKIIRDRSPLPLIADIHFAYKLALIALESGVDALRLNPGNIRNPEHVKAIVRAAKERSIPIRIGVNAGSLDPNKYPHPTPEAMVSSAWEHIKLLEDLDFQDIKVSFKSHHVPTMIEANRLFAAQCDYPIHLGVTEAGDGMQAVVKNAIGMGTLLQEGIGDTLRVSITGDVVPEVEAGRFILRSLGLRQEGVEIVSCPTCARVEYDVLEAVNLFKEKTSHIKSYIRVAIMGCVVNGPGEAKEADLGIAVGKNGAVLFRKGKVLGQFSKDEMLEALLQETLKINAERILEESN</sequence>
<gene>
    <name evidence="7" type="primary">ispG</name>
    <name evidence="10" type="ORF">SAMN02745150_00653</name>
</gene>
<evidence type="ECO:0000256" key="6">
    <source>
        <dbReference type="ARBA" id="ARBA00023229"/>
    </source>
</evidence>
<feature type="binding site" evidence="7">
    <location>
        <position position="295"/>
    </location>
    <ligand>
        <name>[4Fe-4S] cluster</name>
        <dbReference type="ChEBI" id="CHEBI:49883"/>
    </ligand>
</feature>
<comment type="catalytic activity">
    <reaction evidence="7">
        <text>(2E)-4-hydroxy-3-methylbut-2-enyl diphosphate + oxidized [flavodoxin] + H2O + 2 H(+) = 2-C-methyl-D-erythritol 2,4-cyclic diphosphate + reduced [flavodoxin]</text>
        <dbReference type="Rhea" id="RHEA:43604"/>
        <dbReference type="Rhea" id="RHEA-COMP:10622"/>
        <dbReference type="Rhea" id="RHEA-COMP:10623"/>
        <dbReference type="ChEBI" id="CHEBI:15377"/>
        <dbReference type="ChEBI" id="CHEBI:15378"/>
        <dbReference type="ChEBI" id="CHEBI:57618"/>
        <dbReference type="ChEBI" id="CHEBI:58210"/>
        <dbReference type="ChEBI" id="CHEBI:58483"/>
        <dbReference type="ChEBI" id="CHEBI:128753"/>
        <dbReference type="EC" id="1.17.7.3"/>
    </reaction>
</comment>
<dbReference type="Gene3D" id="3.30.413.10">
    <property type="entry name" value="Sulfite Reductase Hemoprotein, domain 1"/>
    <property type="match status" value="1"/>
</dbReference>
<dbReference type="EMBL" id="FOKY01000002">
    <property type="protein sequence ID" value="SFB75781.1"/>
    <property type="molecule type" value="Genomic_DNA"/>
</dbReference>
<feature type="domain" description="IspG TIM-barrel" evidence="8">
    <location>
        <begin position="5"/>
        <end position="241"/>
    </location>
</feature>